<evidence type="ECO:0000256" key="1">
    <source>
        <dbReference type="ARBA" id="ARBA00009512"/>
    </source>
</evidence>
<dbReference type="InterPro" id="IPR020814">
    <property type="entry name" value="Ribosomal_S6_plastid/chlpt"/>
</dbReference>
<dbReference type="SUPFAM" id="SSF54995">
    <property type="entry name" value="Ribosomal protein S6"/>
    <property type="match status" value="1"/>
</dbReference>
<evidence type="ECO:0000256" key="4">
    <source>
        <dbReference type="ARBA" id="ARBA00035104"/>
    </source>
</evidence>
<feature type="compositionally biased region" description="Basic and acidic residues" evidence="7">
    <location>
        <begin position="120"/>
        <end position="163"/>
    </location>
</feature>
<dbReference type="InterPro" id="IPR035980">
    <property type="entry name" value="Ribosomal_bS6_sf"/>
</dbReference>
<dbReference type="CDD" id="cd00473">
    <property type="entry name" value="bS6"/>
    <property type="match status" value="1"/>
</dbReference>
<dbReference type="HAMAP" id="MF_00360">
    <property type="entry name" value="Ribosomal_bS6"/>
    <property type="match status" value="1"/>
</dbReference>
<gene>
    <name evidence="6" type="primary">rpsF</name>
    <name evidence="8" type="ORF">VT99_11372</name>
</gene>
<organism evidence="8 9">
    <name type="scientific">Candidatus Electrothrix marina</name>
    <dbReference type="NCBI Taxonomy" id="1859130"/>
    <lineage>
        <taxon>Bacteria</taxon>
        <taxon>Pseudomonadati</taxon>
        <taxon>Thermodesulfobacteriota</taxon>
        <taxon>Desulfobulbia</taxon>
        <taxon>Desulfobulbales</taxon>
        <taxon>Desulfobulbaceae</taxon>
        <taxon>Candidatus Electrothrix</taxon>
    </lineage>
</organism>
<comment type="caution">
    <text evidence="8">The sequence shown here is derived from an EMBL/GenBank/DDBJ whole genome shotgun (WGS) entry which is preliminary data.</text>
</comment>
<evidence type="ECO:0000256" key="2">
    <source>
        <dbReference type="ARBA" id="ARBA00022980"/>
    </source>
</evidence>
<evidence type="ECO:0000313" key="8">
    <source>
        <dbReference type="EMBL" id="RWX47902.1"/>
    </source>
</evidence>
<keyword evidence="6" id="KW-0699">rRNA-binding</keyword>
<comment type="similarity">
    <text evidence="1 6">Belongs to the bacterial ribosomal protein bS6 family.</text>
</comment>
<accession>A0A444J493</accession>
<name>A0A444J493_9BACT</name>
<evidence type="ECO:0000256" key="3">
    <source>
        <dbReference type="ARBA" id="ARBA00023274"/>
    </source>
</evidence>
<keyword evidence="3 6" id="KW-0687">Ribonucleoprotein</keyword>
<reference evidence="8 9" key="1">
    <citation type="submission" date="2017-01" db="EMBL/GenBank/DDBJ databases">
        <title>The cable genome- insights into the physiology and evolution of filamentous bacteria capable of sulfide oxidation via long distance electron transfer.</title>
        <authorList>
            <person name="Schreiber L."/>
            <person name="Bjerg J.T."/>
            <person name="Boggild A."/>
            <person name="Van De Vossenberg J."/>
            <person name="Meysman F."/>
            <person name="Nielsen L.P."/>
            <person name="Schramm A."/>
            <person name="Kjeldsen K.U."/>
        </authorList>
    </citation>
    <scope>NUCLEOTIDE SEQUENCE [LARGE SCALE GENOMIC DNA]</scope>
    <source>
        <strain evidence="8">A2</strain>
    </source>
</reference>
<dbReference type="NCBIfam" id="TIGR00166">
    <property type="entry name" value="S6"/>
    <property type="match status" value="1"/>
</dbReference>
<dbReference type="PANTHER" id="PTHR21011">
    <property type="entry name" value="MITOCHONDRIAL 28S RIBOSOMAL PROTEIN S6"/>
    <property type="match status" value="1"/>
</dbReference>
<dbReference type="GO" id="GO:0005840">
    <property type="term" value="C:ribosome"/>
    <property type="evidence" value="ECO:0007669"/>
    <property type="project" value="UniProtKB-KW"/>
</dbReference>
<dbReference type="InterPro" id="IPR014717">
    <property type="entry name" value="Transl_elong_EF1B/ribsomal_bS6"/>
</dbReference>
<evidence type="ECO:0000256" key="7">
    <source>
        <dbReference type="SAM" id="MobiDB-lite"/>
    </source>
</evidence>
<dbReference type="GO" id="GO:0006412">
    <property type="term" value="P:translation"/>
    <property type="evidence" value="ECO:0007669"/>
    <property type="project" value="UniProtKB-UniRule"/>
</dbReference>
<protein>
    <recommendedName>
        <fullName evidence="5 6">Small ribosomal subunit protein bS6</fullName>
    </recommendedName>
</protein>
<dbReference type="GO" id="GO:0005737">
    <property type="term" value="C:cytoplasm"/>
    <property type="evidence" value="ECO:0007669"/>
    <property type="project" value="UniProtKB-ARBA"/>
</dbReference>
<dbReference type="PANTHER" id="PTHR21011:SF1">
    <property type="entry name" value="SMALL RIBOSOMAL SUBUNIT PROTEIN BS6M"/>
    <property type="match status" value="1"/>
</dbReference>
<dbReference type="Proteomes" id="UP000286862">
    <property type="component" value="Unassembled WGS sequence"/>
</dbReference>
<evidence type="ECO:0000256" key="6">
    <source>
        <dbReference type="HAMAP-Rule" id="MF_00360"/>
    </source>
</evidence>
<evidence type="ECO:0000256" key="5">
    <source>
        <dbReference type="ARBA" id="ARBA00035294"/>
    </source>
</evidence>
<sequence length="169" mass="19229">MRHYETTYILRPNLGEEKFTEIIERTNAIIEGDNGSVIDIDRWGMKKLAYEIKKETQGYYICMNYAAPGSTIQEMERIFRIDDNVLRYLTIKLDKGKEIDQTGVEQEKEKIAAIAAAKAAEAEELAKQDEEGENSDNKADAKAEDNSEEKAVSEEKDTPKQEQQDDSAE</sequence>
<dbReference type="GO" id="GO:0070181">
    <property type="term" value="F:small ribosomal subunit rRNA binding"/>
    <property type="evidence" value="ECO:0007669"/>
    <property type="project" value="TreeGrafter"/>
</dbReference>
<dbReference type="GO" id="GO:0003735">
    <property type="term" value="F:structural constituent of ribosome"/>
    <property type="evidence" value="ECO:0007669"/>
    <property type="project" value="InterPro"/>
</dbReference>
<feature type="region of interest" description="Disordered" evidence="7">
    <location>
        <begin position="119"/>
        <end position="169"/>
    </location>
</feature>
<dbReference type="GO" id="GO:1990904">
    <property type="term" value="C:ribonucleoprotein complex"/>
    <property type="evidence" value="ECO:0007669"/>
    <property type="project" value="UniProtKB-KW"/>
</dbReference>
<dbReference type="Gene3D" id="3.30.70.60">
    <property type="match status" value="1"/>
</dbReference>
<comment type="function">
    <text evidence="4 6">Binds together with bS18 to 16S ribosomal RNA.</text>
</comment>
<keyword evidence="2 6" id="KW-0689">Ribosomal protein</keyword>
<dbReference type="InterPro" id="IPR000529">
    <property type="entry name" value="Ribosomal_bS6"/>
</dbReference>
<dbReference type="Pfam" id="PF01250">
    <property type="entry name" value="Ribosomal_S6"/>
    <property type="match status" value="1"/>
</dbReference>
<dbReference type="AlphaFoldDB" id="A0A444J493"/>
<dbReference type="EMBL" id="MTKQ01000137">
    <property type="protein sequence ID" value="RWX47902.1"/>
    <property type="molecule type" value="Genomic_DNA"/>
</dbReference>
<evidence type="ECO:0000313" key="9">
    <source>
        <dbReference type="Proteomes" id="UP000286862"/>
    </source>
</evidence>
<proteinExistence type="inferred from homology"/>
<keyword evidence="6" id="KW-0694">RNA-binding</keyword>